<dbReference type="WBParaSite" id="nRc.2.0.1.t02833-RA">
    <property type="protein sequence ID" value="nRc.2.0.1.t02833-RA"/>
    <property type="gene ID" value="nRc.2.0.1.g02833"/>
</dbReference>
<organism evidence="2 3">
    <name type="scientific">Romanomermis culicivorax</name>
    <name type="common">Nematode worm</name>
    <dbReference type="NCBI Taxonomy" id="13658"/>
    <lineage>
        <taxon>Eukaryota</taxon>
        <taxon>Metazoa</taxon>
        <taxon>Ecdysozoa</taxon>
        <taxon>Nematoda</taxon>
        <taxon>Enoplea</taxon>
        <taxon>Dorylaimia</taxon>
        <taxon>Mermithida</taxon>
        <taxon>Mermithoidea</taxon>
        <taxon>Mermithidae</taxon>
        <taxon>Romanomermis</taxon>
    </lineage>
</organism>
<protein>
    <submittedName>
        <fullName evidence="3">Uncharacterized protein</fullName>
    </submittedName>
</protein>
<evidence type="ECO:0000313" key="2">
    <source>
        <dbReference type="Proteomes" id="UP000887565"/>
    </source>
</evidence>
<feature type="region of interest" description="Disordered" evidence="1">
    <location>
        <begin position="9"/>
        <end position="60"/>
    </location>
</feature>
<dbReference type="AlphaFoldDB" id="A0A915HLI3"/>
<accession>A0A915HLI3</accession>
<proteinExistence type="predicted"/>
<dbReference type="Proteomes" id="UP000887565">
    <property type="component" value="Unplaced"/>
</dbReference>
<feature type="compositionally biased region" description="Low complexity" evidence="1">
    <location>
        <begin position="34"/>
        <end position="46"/>
    </location>
</feature>
<feature type="compositionally biased region" description="Polar residues" evidence="1">
    <location>
        <begin position="13"/>
        <end position="33"/>
    </location>
</feature>
<name>A0A915HLI3_ROMCU</name>
<evidence type="ECO:0000256" key="1">
    <source>
        <dbReference type="SAM" id="MobiDB-lite"/>
    </source>
</evidence>
<reference evidence="3" key="1">
    <citation type="submission" date="2022-11" db="UniProtKB">
        <authorList>
            <consortium name="WormBaseParasite"/>
        </authorList>
    </citation>
    <scope>IDENTIFICATION</scope>
</reference>
<evidence type="ECO:0000313" key="3">
    <source>
        <dbReference type="WBParaSite" id="nRc.2.0.1.t02833-RA"/>
    </source>
</evidence>
<sequence>MPEYLYRLEHPNDTSIYGQSPSKSPCTDTQASTQNDDSPYNDYYDQNSDDYSPENTAPINSNFPETTTLCNSLEQNSTIDIEEQEKRHEYLTRENVHVGLMFGSKALIQLITNPLVGPMTNRYNSLTLFAVVNIDKSVETRLGT</sequence>
<keyword evidence="2" id="KW-1185">Reference proteome</keyword>